<dbReference type="Proteomes" id="UP000250266">
    <property type="component" value="Unassembled WGS sequence"/>
</dbReference>
<accession>A0A8E2DYB6</accession>
<organism evidence="2 3">
    <name type="scientific">Lepidopterella palustris CBS 459.81</name>
    <dbReference type="NCBI Taxonomy" id="1314670"/>
    <lineage>
        <taxon>Eukaryota</taxon>
        <taxon>Fungi</taxon>
        <taxon>Dikarya</taxon>
        <taxon>Ascomycota</taxon>
        <taxon>Pezizomycotina</taxon>
        <taxon>Dothideomycetes</taxon>
        <taxon>Pleosporomycetidae</taxon>
        <taxon>Mytilinidiales</taxon>
        <taxon>Argynnaceae</taxon>
        <taxon>Lepidopterella</taxon>
    </lineage>
</organism>
<name>A0A8E2DYB6_9PEZI</name>
<feature type="compositionally biased region" description="Polar residues" evidence="1">
    <location>
        <begin position="1"/>
        <end position="11"/>
    </location>
</feature>
<evidence type="ECO:0000313" key="2">
    <source>
        <dbReference type="EMBL" id="OCK73813.1"/>
    </source>
</evidence>
<dbReference type="EMBL" id="KV745647">
    <property type="protein sequence ID" value="OCK73813.1"/>
    <property type="molecule type" value="Genomic_DNA"/>
</dbReference>
<reference evidence="2 3" key="1">
    <citation type="journal article" date="2016" name="Nat. Commun.">
        <title>Ectomycorrhizal ecology is imprinted in the genome of the dominant symbiotic fungus Cenococcum geophilum.</title>
        <authorList>
            <consortium name="DOE Joint Genome Institute"/>
            <person name="Peter M."/>
            <person name="Kohler A."/>
            <person name="Ohm R.A."/>
            <person name="Kuo A."/>
            <person name="Krutzmann J."/>
            <person name="Morin E."/>
            <person name="Arend M."/>
            <person name="Barry K.W."/>
            <person name="Binder M."/>
            <person name="Choi C."/>
            <person name="Clum A."/>
            <person name="Copeland A."/>
            <person name="Grisel N."/>
            <person name="Haridas S."/>
            <person name="Kipfer T."/>
            <person name="LaButti K."/>
            <person name="Lindquist E."/>
            <person name="Lipzen A."/>
            <person name="Maire R."/>
            <person name="Meier B."/>
            <person name="Mihaltcheva S."/>
            <person name="Molinier V."/>
            <person name="Murat C."/>
            <person name="Poggeler S."/>
            <person name="Quandt C.A."/>
            <person name="Sperisen C."/>
            <person name="Tritt A."/>
            <person name="Tisserant E."/>
            <person name="Crous P.W."/>
            <person name="Henrissat B."/>
            <person name="Nehls U."/>
            <person name="Egli S."/>
            <person name="Spatafora J.W."/>
            <person name="Grigoriev I.V."/>
            <person name="Martin F.M."/>
        </authorList>
    </citation>
    <scope>NUCLEOTIDE SEQUENCE [LARGE SCALE GENOMIC DNA]</scope>
    <source>
        <strain evidence="2 3">CBS 459.81</strain>
    </source>
</reference>
<evidence type="ECO:0000256" key="1">
    <source>
        <dbReference type="SAM" id="MobiDB-lite"/>
    </source>
</evidence>
<protein>
    <submittedName>
        <fullName evidence="2">Uncharacterized protein</fullName>
    </submittedName>
</protein>
<feature type="region of interest" description="Disordered" evidence="1">
    <location>
        <begin position="1"/>
        <end position="31"/>
    </location>
</feature>
<evidence type="ECO:0000313" key="3">
    <source>
        <dbReference type="Proteomes" id="UP000250266"/>
    </source>
</evidence>
<sequence length="173" mass="19530">MPSLYNISSDKPLQDAKRMARASSPNPIFQGLEAGTQRSTFVTPSSSRTIRPLARFLVSHDPSSRTIPRHARFLVSHDSLVSHNPSSRTIPRLARFLVSHDPSSRTIPRLARFLSSRTIPLLSHDSSPLARFLSSRTIPRLARFLVNKHRCYSPLELSTRKTKEMLNHAIARL</sequence>
<proteinExistence type="predicted"/>
<dbReference type="AlphaFoldDB" id="A0A8E2DYB6"/>
<keyword evidence="3" id="KW-1185">Reference proteome</keyword>
<gene>
    <name evidence="2" type="ORF">K432DRAFT_410389</name>
</gene>